<protein>
    <submittedName>
        <fullName evidence="5">Spore protein SP21 domain protein</fullName>
    </submittedName>
</protein>
<feature type="domain" description="SHSP" evidence="4">
    <location>
        <begin position="61"/>
        <end position="174"/>
    </location>
</feature>
<dbReference type="Gene3D" id="2.60.40.790">
    <property type="match status" value="1"/>
</dbReference>
<dbReference type="CDD" id="cd06471">
    <property type="entry name" value="ACD_LpsHSP_like"/>
    <property type="match status" value="1"/>
</dbReference>
<evidence type="ECO:0000259" key="4">
    <source>
        <dbReference type="PROSITE" id="PS01031"/>
    </source>
</evidence>
<dbReference type="SUPFAM" id="SSF49764">
    <property type="entry name" value="HSP20-like chaperones"/>
    <property type="match status" value="1"/>
</dbReference>
<dbReference type="PANTHER" id="PTHR11527">
    <property type="entry name" value="HEAT-SHOCK PROTEIN 20 FAMILY MEMBER"/>
    <property type="match status" value="1"/>
</dbReference>
<dbReference type="Proteomes" id="UP000051439">
    <property type="component" value="Unassembled WGS sequence"/>
</dbReference>
<accession>A0A0R1NXF3</accession>
<proteinExistence type="inferred from homology"/>
<reference evidence="5 6" key="1">
    <citation type="journal article" date="2015" name="Genome Announc.">
        <title>Expanding the biotechnology potential of lactobacilli through comparative genomics of 213 strains and associated genera.</title>
        <authorList>
            <person name="Sun Z."/>
            <person name="Harris H.M."/>
            <person name="McCann A."/>
            <person name="Guo C."/>
            <person name="Argimon S."/>
            <person name="Zhang W."/>
            <person name="Yang X."/>
            <person name="Jeffery I.B."/>
            <person name="Cooney J.C."/>
            <person name="Kagawa T.F."/>
            <person name="Liu W."/>
            <person name="Song Y."/>
            <person name="Salvetti E."/>
            <person name="Wrobel A."/>
            <person name="Rasinkangas P."/>
            <person name="Parkhill J."/>
            <person name="Rea M.C."/>
            <person name="O'Sullivan O."/>
            <person name="Ritari J."/>
            <person name="Douillard F.P."/>
            <person name="Paul Ross R."/>
            <person name="Yang R."/>
            <person name="Briner A.E."/>
            <person name="Felis G.E."/>
            <person name="de Vos W.M."/>
            <person name="Barrangou R."/>
            <person name="Klaenhammer T.R."/>
            <person name="Caufield P.W."/>
            <person name="Cui Y."/>
            <person name="Zhang H."/>
            <person name="O'Toole P.W."/>
        </authorList>
    </citation>
    <scope>NUCLEOTIDE SEQUENCE [LARGE SCALE GENOMIC DNA]</scope>
    <source>
        <strain evidence="5 6">DSM 19906</strain>
    </source>
</reference>
<comment type="similarity">
    <text evidence="1 2">Belongs to the small heat shock protein (HSP20) family.</text>
</comment>
<comment type="caution">
    <text evidence="5">The sequence shown here is derived from an EMBL/GenBank/DDBJ whole genome shotgun (WGS) entry which is preliminary data.</text>
</comment>
<name>A0A0R1NXF3_9LACO</name>
<dbReference type="EMBL" id="AZEB01000007">
    <property type="protein sequence ID" value="KRL22434.1"/>
    <property type="molecule type" value="Genomic_DNA"/>
</dbReference>
<organism evidence="5 6">
    <name type="scientific">Lentilactobacillus kisonensis DSM 19906 = JCM 15041</name>
    <dbReference type="NCBI Taxonomy" id="1423766"/>
    <lineage>
        <taxon>Bacteria</taxon>
        <taxon>Bacillati</taxon>
        <taxon>Bacillota</taxon>
        <taxon>Bacilli</taxon>
        <taxon>Lactobacillales</taxon>
        <taxon>Lactobacillaceae</taxon>
        <taxon>Lentilactobacillus</taxon>
    </lineage>
</organism>
<keyword evidence="6" id="KW-1185">Reference proteome</keyword>
<evidence type="ECO:0000313" key="5">
    <source>
        <dbReference type="EMBL" id="KRL22434.1"/>
    </source>
</evidence>
<evidence type="ECO:0000256" key="2">
    <source>
        <dbReference type="RuleBase" id="RU003616"/>
    </source>
</evidence>
<dbReference type="InterPro" id="IPR002068">
    <property type="entry name" value="A-crystallin/Hsp20_dom"/>
</dbReference>
<evidence type="ECO:0000313" key="6">
    <source>
        <dbReference type="Proteomes" id="UP000051439"/>
    </source>
</evidence>
<dbReference type="Pfam" id="PF00011">
    <property type="entry name" value="HSP20"/>
    <property type="match status" value="1"/>
</dbReference>
<feature type="region of interest" description="Disordered" evidence="3">
    <location>
        <begin position="108"/>
        <end position="132"/>
    </location>
</feature>
<feature type="compositionally biased region" description="Basic and acidic residues" evidence="3">
    <location>
        <begin position="112"/>
        <end position="128"/>
    </location>
</feature>
<gene>
    <name evidence="5" type="ORF">FC98_GL002570</name>
</gene>
<dbReference type="InterPro" id="IPR008978">
    <property type="entry name" value="HSP20-like_chaperone"/>
</dbReference>
<dbReference type="PATRIC" id="fig|1423766.4.peg.2680"/>
<evidence type="ECO:0000256" key="1">
    <source>
        <dbReference type="PROSITE-ProRule" id="PRU00285"/>
    </source>
</evidence>
<evidence type="ECO:0000256" key="3">
    <source>
        <dbReference type="SAM" id="MobiDB-lite"/>
    </source>
</evidence>
<sequence>MKGKERAVAVRSYPFNTLKILISITKEIGIMANDLMNRFDLDPFFDRMTHRFFNSNDLDKDYANFGNLKTDIKESDKDYSLKVDVPGIDKNNIRLAYQDGVLSLNISQEQSNEQKDEKGRVIASERSHGVMSRSYQLPGVDKDHISAQINDGVLSVTLPKLAESNDNNGNIEIQ</sequence>
<dbReference type="AlphaFoldDB" id="A0A0R1NXF3"/>
<dbReference type="InterPro" id="IPR031107">
    <property type="entry name" value="Small_HSP"/>
</dbReference>
<dbReference type="PROSITE" id="PS01031">
    <property type="entry name" value="SHSP"/>
    <property type="match status" value="1"/>
</dbReference>